<gene>
    <name evidence="13" type="primary">DDIAS</name>
</gene>
<dbReference type="FunFam" id="2.40.50.140:FF:000217">
    <property type="entry name" value="DNA damage induced apoptosis suppressor"/>
    <property type="match status" value="1"/>
</dbReference>
<evidence type="ECO:0000256" key="3">
    <source>
        <dbReference type="ARBA" id="ARBA00022490"/>
    </source>
</evidence>
<keyword evidence="7" id="KW-0131">Cell cycle</keyword>
<keyword evidence="5" id="KW-0338">Growth arrest</keyword>
<dbReference type="STRING" id="9568.ENSMLEP00000018771"/>
<dbReference type="GeneTree" id="ENSGT00390000014932"/>
<dbReference type="Gene3D" id="2.40.50.140">
    <property type="entry name" value="Nucleic acid-binding proteins"/>
    <property type="match status" value="1"/>
</dbReference>
<dbReference type="Proteomes" id="UP000233140">
    <property type="component" value="Unassembled WGS sequence"/>
</dbReference>
<dbReference type="InterPro" id="IPR012340">
    <property type="entry name" value="NA-bd_OB-fold"/>
</dbReference>
<evidence type="ECO:0000256" key="9">
    <source>
        <dbReference type="ARBA" id="ARBA00069059"/>
    </source>
</evidence>
<evidence type="ECO:0000256" key="4">
    <source>
        <dbReference type="ARBA" id="ARBA00022703"/>
    </source>
</evidence>
<evidence type="ECO:0000256" key="10">
    <source>
        <dbReference type="ARBA" id="ARBA00075896"/>
    </source>
</evidence>
<protein>
    <recommendedName>
        <fullName evidence="9">DNA damage-induced apoptosis suppressor protein</fullName>
    </recommendedName>
    <alternativeName>
        <fullName evidence="10">Nitric oxide-inducible gene protein</fullName>
    </alternativeName>
</protein>
<feature type="region of interest" description="Disordered" evidence="11">
    <location>
        <begin position="731"/>
        <end position="757"/>
    </location>
</feature>
<feature type="compositionally biased region" description="Low complexity" evidence="11">
    <location>
        <begin position="731"/>
        <end position="744"/>
    </location>
</feature>
<reference evidence="13" key="2">
    <citation type="submission" date="2025-09" db="UniProtKB">
        <authorList>
            <consortium name="Ensembl"/>
        </authorList>
    </citation>
    <scope>IDENTIFICATION</scope>
</reference>
<dbReference type="InterPro" id="IPR043522">
    <property type="entry name" value="DDIAS"/>
</dbReference>
<dbReference type="AlphaFoldDB" id="A0A2K5YT78"/>
<feature type="domain" description="Replication factor A C-terminal" evidence="12">
    <location>
        <begin position="10"/>
        <end position="99"/>
    </location>
</feature>
<dbReference type="InterPro" id="IPR013955">
    <property type="entry name" value="Rep_factor-A_C"/>
</dbReference>
<accession>A0A2K5YT78</accession>
<dbReference type="GO" id="GO:0005737">
    <property type="term" value="C:cytoplasm"/>
    <property type="evidence" value="ECO:0007669"/>
    <property type="project" value="UniProtKB-SubCell"/>
</dbReference>
<dbReference type="GO" id="GO:1902230">
    <property type="term" value="P:negative regulation of intrinsic apoptotic signaling pathway in response to DNA damage"/>
    <property type="evidence" value="ECO:0007669"/>
    <property type="project" value="Ensembl"/>
</dbReference>
<dbReference type="GO" id="GO:0006915">
    <property type="term" value="P:apoptotic process"/>
    <property type="evidence" value="ECO:0007669"/>
    <property type="project" value="UniProtKB-KW"/>
</dbReference>
<evidence type="ECO:0000256" key="8">
    <source>
        <dbReference type="ARBA" id="ARBA00053253"/>
    </source>
</evidence>
<evidence type="ECO:0000313" key="13">
    <source>
        <dbReference type="Ensembl" id="ENSMLEP00000018771.1"/>
    </source>
</evidence>
<evidence type="ECO:0000256" key="7">
    <source>
        <dbReference type="ARBA" id="ARBA00023306"/>
    </source>
</evidence>
<keyword evidence="3" id="KW-0963">Cytoplasm</keyword>
<dbReference type="GO" id="GO:0051726">
    <property type="term" value="P:regulation of cell cycle"/>
    <property type="evidence" value="ECO:0007669"/>
    <property type="project" value="UniProtKB-KW"/>
</dbReference>
<proteinExistence type="predicted"/>
<evidence type="ECO:0000256" key="1">
    <source>
        <dbReference type="ARBA" id="ARBA00004123"/>
    </source>
</evidence>
<sequence length="1158" mass="129573">MNRRRKFLLASVLALQNSGFIYPSCQKCFSRIILVSKRSNCPKCGCTGESGNANYRYKLSLKVAESNKLFVITVFGSCLDTFFGLTATGLHRYIQDPNKIPETLDNDTTQNLLTKAVETCFVGQSFIFGVTNFESHPGQGADASNFLQQCSDHKRKARSLVACQIVLPDPGVAGFTVIDYFCQLLQTFNFRKLQCDSHAPNNHLLSLDHSNSDLSSIYTSDSTSYFFKFCSKDTFSKFWQPSLEFTSIVSKLTDNDDFSASEQSKAFGTLQQNRNSISIAEATGSSSCHDPIQHSWSLVSYMDKKSTAEKLGKELGLQAKELSAVHSSHHEIGVNDSNLFSLEMREPLESSNTKSFHSAVEIKNRSQHEPPCFQHHGIDTPTSLQKRSTCCPPSLVRLEVTASNSQDGDPQIWDDLPFSESLNKFLAVLESEIAITQADVSSRKHHVDNDIDTFHADHSRLSVTPQRTTGALHTPPIALRSSQAIVKANCSKDDFLFNCKVNLSPSVEKESQPDNKVEAVSVNHSGRGMSEYFLPNPYLSALFSSSKDSETIVTLKKTIRISPPRDEILDHFSLNNKYLNGCGEKSLSVMNEKLTTLCSRKYNDVSDLCKLENKQYYRWSKNQDDSFTICRKLTYPLETLCNSPNRSTNTLKEMPWGHINNNLTQSYSIGYEGSYDASADLFDDIAKEMDIATEITKKSQEILLQQGTSLAESHPSESDFSLRSLSEDFIQPSQKLSSQSISASRRSRTCSPTPQFQSDSEYNYNDVSDLCKLENKQYYRWSKNQDDSFTICRKLTYPLETLCNSPNRSTNTLKEMPWGHINNNLTQSYSIGYEGSYDASADLFDDIAKEMDIATEITKKSQEILLQQGTSLAESHPSESDFSLRSLSEDFIQPSQKLSSQSISASRRSRTCSPTPQFQSDSEYNVENSQDFVPCSQSTPISGFHQTRIHGINRAFKKPVCYSDLDANCEKIRIFPENDKQQASPSCPKNIKTPSQKIRSPIVSGISQPEVFNPSPFAECHETDSDEWVPPTTQKIFPSDMLGFQVIGLGKCLAAHHFPDQELPRKKLKHIRQGTNKGLIKKKLKNTLSAVVMKEKTPKYNCKSSGWISKCPDIQVLAAPQLHPILGPDSCLECCLPFSEKGPPSVCDTQSAWSPELF</sequence>
<keyword evidence="4" id="KW-0053">Apoptosis</keyword>
<dbReference type="SUPFAM" id="SSF50249">
    <property type="entry name" value="Nucleic acid-binding proteins"/>
    <property type="match status" value="1"/>
</dbReference>
<evidence type="ECO:0000259" key="12">
    <source>
        <dbReference type="Pfam" id="PF08646"/>
    </source>
</evidence>
<dbReference type="Pfam" id="PF08646">
    <property type="entry name" value="Rep_fac-A_C"/>
    <property type="match status" value="1"/>
</dbReference>
<dbReference type="PANTHER" id="PTHR35537">
    <property type="entry name" value="DNA DAMAGE-INDUCIBLE APOPTOSIS SUPPRESSOR PROTEIN DDIAS"/>
    <property type="match status" value="1"/>
</dbReference>
<feature type="compositionally biased region" description="Low complexity" evidence="11">
    <location>
        <begin position="893"/>
        <end position="906"/>
    </location>
</feature>
<keyword evidence="6" id="KW-0539">Nucleus</keyword>
<evidence type="ECO:0000256" key="6">
    <source>
        <dbReference type="ARBA" id="ARBA00023242"/>
    </source>
</evidence>
<dbReference type="GO" id="GO:0097752">
    <property type="term" value="P:regulation of DNA stability"/>
    <property type="evidence" value="ECO:0007669"/>
    <property type="project" value="Ensembl"/>
</dbReference>
<evidence type="ECO:0000256" key="5">
    <source>
        <dbReference type="ARBA" id="ARBA00022810"/>
    </source>
</evidence>
<evidence type="ECO:0000256" key="11">
    <source>
        <dbReference type="SAM" id="MobiDB-lite"/>
    </source>
</evidence>
<feature type="region of interest" description="Disordered" evidence="11">
    <location>
        <begin position="893"/>
        <end position="923"/>
    </location>
</feature>
<keyword evidence="14" id="KW-1185">Reference proteome</keyword>
<evidence type="ECO:0000313" key="14">
    <source>
        <dbReference type="Proteomes" id="UP000233140"/>
    </source>
</evidence>
<organism evidence="13 14">
    <name type="scientific">Mandrillus leucophaeus</name>
    <name type="common">Drill</name>
    <name type="synonym">Papio leucophaeus</name>
    <dbReference type="NCBI Taxonomy" id="9568"/>
    <lineage>
        <taxon>Eukaryota</taxon>
        <taxon>Metazoa</taxon>
        <taxon>Chordata</taxon>
        <taxon>Craniata</taxon>
        <taxon>Vertebrata</taxon>
        <taxon>Euteleostomi</taxon>
        <taxon>Mammalia</taxon>
        <taxon>Eutheria</taxon>
        <taxon>Euarchontoglires</taxon>
        <taxon>Primates</taxon>
        <taxon>Haplorrhini</taxon>
        <taxon>Catarrhini</taxon>
        <taxon>Cercopithecidae</taxon>
        <taxon>Cercopithecinae</taxon>
        <taxon>Mandrillus</taxon>
    </lineage>
</organism>
<dbReference type="PANTHER" id="PTHR35537:SF1">
    <property type="entry name" value="DNA DAMAGE-INDUCED APOPTOSIS SUPPRESSOR PROTEIN"/>
    <property type="match status" value="1"/>
</dbReference>
<dbReference type="Ensembl" id="ENSMLET00000042258.1">
    <property type="protein sequence ID" value="ENSMLEP00000018771.1"/>
    <property type="gene ID" value="ENSMLEG00000033577.1"/>
</dbReference>
<evidence type="ECO:0000256" key="2">
    <source>
        <dbReference type="ARBA" id="ARBA00004496"/>
    </source>
</evidence>
<dbReference type="GO" id="GO:0005634">
    <property type="term" value="C:nucleus"/>
    <property type="evidence" value="ECO:0007669"/>
    <property type="project" value="UniProtKB-SubCell"/>
</dbReference>
<feature type="compositionally biased region" description="Polar residues" evidence="11">
    <location>
        <begin position="911"/>
        <end position="923"/>
    </location>
</feature>
<comment type="function">
    <text evidence="8">May be an anti-apoptotic protein involved in DNA repair or cell survival.</text>
</comment>
<dbReference type="OMA" id="WQPSLEL"/>
<name>A0A2K5YT78_MANLE</name>
<reference evidence="13" key="1">
    <citation type="submission" date="2025-08" db="UniProtKB">
        <authorList>
            <consortium name="Ensembl"/>
        </authorList>
    </citation>
    <scope>IDENTIFICATION</scope>
</reference>
<comment type="subcellular location">
    <subcellularLocation>
        <location evidence="2">Cytoplasm</location>
    </subcellularLocation>
    <subcellularLocation>
        <location evidence="1">Nucleus</location>
    </subcellularLocation>
</comment>